<gene>
    <name evidence="4" type="ORF">ANCCAN_10835</name>
</gene>
<keyword evidence="1" id="KW-0812">Transmembrane</keyword>
<dbReference type="Pfam" id="PF10328">
    <property type="entry name" value="7TM_GPCR_Srx"/>
    <property type="match status" value="1"/>
</dbReference>
<keyword evidence="1" id="KW-0472">Membrane</keyword>
<dbReference type="PANTHER" id="PTHR23017">
    <property type="entry name" value="SERPENTINE RECEPTOR, CLASS X"/>
    <property type="match status" value="1"/>
</dbReference>
<dbReference type="InterPro" id="IPR019430">
    <property type="entry name" value="7TM_GPCR_serpentine_rcpt_Srx"/>
</dbReference>
<feature type="transmembrane region" description="Helical" evidence="1">
    <location>
        <begin position="44"/>
        <end position="67"/>
    </location>
</feature>
<proteinExistence type="predicted"/>
<protein>
    <recommendedName>
        <fullName evidence="3">7TM GPCR serpentine receptor class x (Srx) domain-containing protein</fullName>
    </recommendedName>
</protein>
<feature type="domain" description="7TM GPCR serpentine receptor class x (Srx)" evidence="3">
    <location>
        <begin position="2"/>
        <end position="148"/>
    </location>
</feature>
<keyword evidence="2" id="KW-0732">Signal</keyword>
<organism evidence="4 5">
    <name type="scientific">Ancylostoma caninum</name>
    <name type="common">Dog hookworm</name>
    <dbReference type="NCBI Taxonomy" id="29170"/>
    <lineage>
        <taxon>Eukaryota</taxon>
        <taxon>Metazoa</taxon>
        <taxon>Ecdysozoa</taxon>
        <taxon>Nematoda</taxon>
        <taxon>Chromadorea</taxon>
        <taxon>Rhabditida</taxon>
        <taxon>Rhabditina</taxon>
        <taxon>Rhabditomorpha</taxon>
        <taxon>Strongyloidea</taxon>
        <taxon>Ancylostomatidae</taxon>
        <taxon>Ancylostomatinae</taxon>
        <taxon>Ancylostoma</taxon>
    </lineage>
</organism>
<reference evidence="4 5" key="1">
    <citation type="submission" date="2014-10" db="EMBL/GenBank/DDBJ databases">
        <title>Draft genome of the hookworm Ancylostoma caninum.</title>
        <authorList>
            <person name="Mitreva M."/>
        </authorList>
    </citation>
    <scope>NUCLEOTIDE SEQUENCE [LARGE SCALE GENOMIC DNA]</scope>
    <source>
        <strain evidence="4 5">Baltimore</strain>
    </source>
</reference>
<keyword evidence="5" id="KW-1185">Reference proteome</keyword>
<evidence type="ECO:0000313" key="5">
    <source>
        <dbReference type="Proteomes" id="UP000252519"/>
    </source>
</evidence>
<dbReference type="AlphaFoldDB" id="A0A368GJH9"/>
<evidence type="ECO:0000256" key="1">
    <source>
        <dbReference type="SAM" id="Phobius"/>
    </source>
</evidence>
<dbReference type="EMBL" id="JOJR01000166">
    <property type="protein sequence ID" value="RCN43190.1"/>
    <property type="molecule type" value="Genomic_DNA"/>
</dbReference>
<feature type="chain" id="PRO_5016884701" description="7TM GPCR serpentine receptor class x (Srx) domain-containing protein" evidence="2">
    <location>
        <begin position="21"/>
        <end position="148"/>
    </location>
</feature>
<feature type="transmembrane region" description="Helical" evidence="1">
    <location>
        <begin position="99"/>
        <end position="122"/>
    </location>
</feature>
<dbReference type="Proteomes" id="UP000252519">
    <property type="component" value="Unassembled WGS sequence"/>
</dbReference>
<feature type="signal peptide" evidence="2">
    <location>
        <begin position="1"/>
        <end position="20"/>
    </location>
</feature>
<accession>A0A368GJH9</accession>
<evidence type="ECO:0000313" key="4">
    <source>
        <dbReference type="EMBL" id="RCN43190.1"/>
    </source>
</evidence>
<dbReference type="OrthoDB" id="5830666at2759"/>
<name>A0A368GJH9_ANCCA</name>
<sequence length="148" mass="17245">MLSFITLIALLYWGAYFVESCDFIFDHSLRVWIFGSQACSVFMAFYIDMVYNVCIFVIVVIVDLMSLTKLRKTKKKFLGQHGNGVVTARESKRQKRREMFLFMQAFSTSCCYSFMLICFHVISTRMTSNFAYFLCTTFVWELSHTIGG</sequence>
<evidence type="ECO:0000259" key="3">
    <source>
        <dbReference type="Pfam" id="PF10328"/>
    </source>
</evidence>
<comment type="caution">
    <text evidence="4">The sequence shown here is derived from an EMBL/GenBank/DDBJ whole genome shotgun (WGS) entry which is preliminary data.</text>
</comment>
<dbReference type="PANTHER" id="PTHR23017:SF3">
    <property type="entry name" value="G-PROTEIN COUPLED RECEPTORS FAMILY 1 PROFILE DOMAIN-CONTAINING PROTEIN"/>
    <property type="match status" value="1"/>
</dbReference>
<evidence type="ECO:0000256" key="2">
    <source>
        <dbReference type="SAM" id="SignalP"/>
    </source>
</evidence>
<keyword evidence="1" id="KW-1133">Transmembrane helix</keyword>